<evidence type="ECO:0000256" key="2">
    <source>
        <dbReference type="ARBA" id="ARBA00024867"/>
    </source>
</evidence>
<accession>A0A6I0F4F7</accession>
<dbReference type="SMART" id="SM00448">
    <property type="entry name" value="REC"/>
    <property type="match status" value="1"/>
</dbReference>
<dbReference type="InterPro" id="IPR029787">
    <property type="entry name" value="Nucleotide_cyclase"/>
</dbReference>
<dbReference type="SMART" id="SM00267">
    <property type="entry name" value="GGDEF"/>
    <property type="match status" value="1"/>
</dbReference>
<evidence type="ECO:0000259" key="5">
    <source>
        <dbReference type="PROSITE" id="PS50887"/>
    </source>
</evidence>
<feature type="domain" description="Response regulatory" evidence="4">
    <location>
        <begin position="11"/>
        <end position="127"/>
    </location>
</feature>
<keyword evidence="7" id="KW-1185">Reference proteome</keyword>
<protein>
    <recommendedName>
        <fullName evidence="1">Stage 0 sporulation protein A homolog</fullName>
    </recommendedName>
</protein>
<dbReference type="PANTHER" id="PTHR45138:SF9">
    <property type="entry name" value="DIGUANYLATE CYCLASE DGCM-RELATED"/>
    <property type="match status" value="1"/>
</dbReference>
<evidence type="ECO:0000313" key="7">
    <source>
        <dbReference type="Proteomes" id="UP000468766"/>
    </source>
</evidence>
<dbReference type="InterPro" id="IPR050469">
    <property type="entry name" value="Diguanylate_Cyclase"/>
</dbReference>
<dbReference type="SUPFAM" id="SSF52172">
    <property type="entry name" value="CheY-like"/>
    <property type="match status" value="1"/>
</dbReference>
<dbReference type="GO" id="GO:0043709">
    <property type="term" value="P:cell adhesion involved in single-species biofilm formation"/>
    <property type="evidence" value="ECO:0007669"/>
    <property type="project" value="TreeGrafter"/>
</dbReference>
<dbReference type="InterPro" id="IPR000160">
    <property type="entry name" value="GGDEF_dom"/>
</dbReference>
<dbReference type="InterPro" id="IPR011006">
    <property type="entry name" value="CheY-like_superfamily"/>
</dbReference>
<reference evidence="6 7" key="1">
    <citation type="submission" date="2019-10" db="EMBL/GenBank/DDBJ databases">
        <title>Whole-genome sequence of the extremophile Heliorestis acidaminivorans DSM 24790.</title>
        <authorList>
            <person name="Kyndt J.A."/>
            <person name="Meyer T.E."/>
        </authorList>
    </citation>
    <scope>NUCLEOTIDE SEQUENCE [LARGE SCALE GENOMIC DNA]</scope>
    <source>
        <strain evidence="6 7">DSM 24790</strain>
    </source>
</reference>
<name>A0A6I0F4F7_9FIRM</name>
<dbReference type="SUPFAM" id="SSF55073">
    <property type="entry name" value="Nucleotide cyclase"/>
    <property type="match status" value="1"/>
</dbReference>
<dbReference type="Proteomes" id="UP000468766">
    <property type="component" value="Unassembled WGS sequence"/>
</dbReference>
<dbReference type="Pfam" id="PF00072">
    <property type="entry name" value="Response_reg"/>
    <property type="match status" value="1"/>
</dbReference>
<organism evidence="6 7">
    <name type="scientific">Heliorestis acidaminivorans</name>
    <dbReference type="NCBI Taxonomy" id="553427"/>
    <lineage>
        <taxon>Bacteria</taxon>
        <taxon>Bacillati</taxon>
        <taxon>Bacillota</taxon>
        <taxon>Clostridia</taxon>
        <taxon>Eubacteriales</taxon>
        <taxon>Heliobacteriaceae</taxon>
        <taxon>Heliorestis</taxon>
    </lineage>
</organism>
<dbReference type="PROSITE" id="PS50887">
    <property type="entry name" value="GGDEF"/>
    <property type="match status" value="1"/>
</dbReference>
<keyword evidence="3" id="KW-0597">Phosphoprotein</keyword>
<dbReference type="PANTHER" id="PTHR45138">
    <property type="entry name" value="REGULATORY COMPONENTS OF SENSORY TRANSDUCTION SYSTEM"/>
    <property type="match status" value="1"/>
</dbReference>
<dbReference type="EMBL" id="WBXO01000001">
    <property type="protein sequence ID" value="KAB2954640.1"/>
    <property type="molecule type" value="Genomic_DNA"/>
</dbReference>
<proteinExistence type="predicted"/>
<dbReference type="Gene3D" id="3.40.50.2300">
    <property type="match status" value="1"/>
</dbReference>
<gene>
    <name evidence="6" type="ORF">F9B85_02910</name>
</gene>
<dbReference type="GO" id="GO:0005886">
    <property type="term" value="C:plasma membrane"/>
    <property type="evidence" value="ECO:0007669"/>
    <property type="project" value="TreeGrafter"/>
</dbReference>
<dbReference type="GO" id="GO:1902201">
    <property type="term" value="P:negative regulation of bacterial-type flagellum-dependent cell motility"/>
    <property type="evidence" value="ECO:0007669"/>
    <property type="project" value="TreeGrafter"/>
</dbReference>
<dbReference type="NCBIfam" id="TIGR00254">
    <property type="entry name" value="GGDEF"/>
    <property type="match status" value="1"/>
</dbReference>
<dbReference type="GO" id="GO:0000160">
    <property type="term" value="P:phosphorelay signal transduction system"/>
    <property type="evidence" value="ECO:0007669"/>
    <property type="project" value="InterPro"/>
</dbReference>
<dbReference type="CDD" id="cd01949">
    <property type="entry name" value="GGDEF"/>
    <property type="match status" value="1"/>
</dbReference>
<dbReference type="GO" id="GO:0052621">
    <property type="term" value="F:diguanylate cyclase activity"/>
    <property type="evidence" value="ECO:0007669"/>
    <property type="project" value="TreeGrafter"/>
</dbReference>
<dbReference type="InterPro" id="IPR043128">
    <property type="entry name" value="Rev_trsase/Diguanyl_cyclase"/>
</dbReference>
<dbReference type="FunFam" id="3.30.70.270:FF:000001">
    <property type="entry name" value="Diguanylate cyclase domain protein"/>
    <property type="match status" value="1"/>
</dbReference>
<evidence type="ECO:0000256" key="3">
    <source>
        <dbReference type="PROSITE-ProRule" id="PRU00169"/>
    </source>
</evidence>
<comment type="function">
    <text evidence="2">May play the central regulatory role in sporulation. It may be an element of the effector pathway responsible for the activation of sporulation genes in response to nutritional stress. Spo0A may act in concert with spo0H (a sigma factor) to control the expression of some genes that are critical to the sporulation process.</text>
</comment>
<evidence type="ECO:0000259" key="4">
    <source>
        <dbReference type="PROSITE" id="PS50110"/>
    </source>
</evidence>
<evidence type="ECO:0000256" key="1">
    <source>
        <dbReference type="ARBA" id="ARBA00018672"/>
    </source>
</evidence>
<dbReference type="CDD" id="cd19920">
    <property type="entry name" value="REC_PA4781-like"/>
    <property type="match status" value="1"/>
</dbReference>
<sequence>MFLMKSSEKQSILIVDDSRTNIMALAELLKDEWAIKIANNGATALRIAESKSPPDLILLDVMMPEMDGYEVCKRLKESPITKDIPVIFVTAMDSLENEEFGLSLGAIDYITKPISPPIVKARVRNHLELKKYRDILKESSRIDGLTGISNRRRFDEALSAEWRRALRYGSSLSLIMIDIDHFKNYNDSYGHLGGDECLRQVAQSLHSIPKRPLDLVARYGGEEFACLLPETEFTWALKIAEDLRSNVLALQLPHKSSPLSEQVTVSLGLTTLIPQKGQEAQFIIEEADRALYTAKEAGRNQVSWSNSKESSS</sequence>
<evidence type="ECO:0000313" key="6">
    <source>
        <dbReference type="EMBL" id="KAB2954640.1"/>
    </source>
</evidence>
<dbReference type="AlphaFoldDB" id="A0A6I0F4F7"/>
<dbReference type="PROSITE" id="PS50110">
    <property type="entry name" value="RESPONSE_REGULATORY"/>
    <property type="match status" value="1"/>
</dbReference>
<dbReference type="InterPro" id="IPR001789">
    <property type="entry name" value="Sig_transdc_resp-reg_receiver"/>
</dbReference>
<feature type="modified residue" description="4-aspartylphosphate" evidence="3">
    <location>
        <position position="60"/>
    </location>
</feature>
<dbReference type="Gene3D" id="3.30.70.270">
    <property type="match status" value="1"/>
</dbReference>
<dbReference type="OrthoDB" id="9804955at2"/>
<dbReference type="Pfam" id="PF00990">
    <property type="entry name" value="GGDEF"/>
    <property type="match status" value="1"/>
</dbReference>
<feature type="domain" description="GGDEF" evidence="5">
    <location>
        <begin position="170"/>
        <end position="307"/>
    </location>
</feature>
<comment type="caution">
    <text evidence="6">The sequence shown here is derived from an EMBL/GenBank/DDBJ whole genome shotgun (WGS) entry which is preliminary data.</text>
</comment>